<dbReference type="Gene3D" id="1.20.900.10">
    <property type="entry name" value="Dbl homology (DH) domain"/>
    <property type="match status" value="1"/>
</dbReference>
<dbReference type="Pfam" id="PF07653">
    <property type="entry name" value="SH3_2"/>
    <property type="match status" value="1"/>
</dbReference>
<dbReference type="GO" id="GO:0005085">
    <property type="term" value="F:guanyl-nucleotide exchange factor activity"/>
    <property type="evidence" value="ECO:0007669"/>
    <property type="project" value="UniProtKB-KW"/>
</dbReference>
<dbReference type="InterPro" id="IPR000219">
    <property type="entry name" value="DH_dom"/>
</dbReference>
<sequence length="2067" mass="233352">MRQTIEFLVNTVHYVTRKTRPITKNTNMRKRLVSMFMTTYIMKSPEIRTSPGRNEAIDVKSSSCPELETDAATFSPPTKKQKVEESEKQDSELEFVDKKDAKRIIKNMFLVEMPDEFYAFWDLCLTINPKKPLEAFKDCKFSLVGPFEVLAGVLKENEHQTLLRGDDQKQLHWGYYRDDPNEMPSYVISNAAAEDCILKDAGLNLFAAVDFLVASSLKSADPFSKVKIMRLQTALQKKVKEEKINMHDKSELFARKRKIVCPAFHKGGLVVKCDKKTKVGYRKMETEANLKKLLDKVCGAETEERRDKEMEALDSLITYANIANDECDFGGPLELGINMFCHGNELFHPQIMGVLVATYQLLGRPQYAEILKAHIKSGRKKGSALSITKTYFRIGMEAPSSYVQAIYTFKGTNNDELCFKKGQIISITQREDGGWWEGTLDGKTGWFPSNYVTEYKPSPTTVLSSSPLSGQNSPNSVPLPIDLAAQQKLYKGVVLKDLLDSERVHVNELRTLFVTYLRPMKSADILNSDEYVKLIGNIEDVLAKYSRLLASMEEGGETGDGVRVGKLFLTTAPGLSECLQTYCANHPFAVALLETKREILNNFMEARGAQSPGLLVLTAGLSKPFRRLDKYQGLLQEVLRHLSETDPDRGDTQRAVHVYKEMAASCSAIRRQKQLQLEVLSGTVRNWEGEDVSALGDIIHMGSVAVGPTHSDRYLVLFPRTLLVLAVSSRMSGFIYQGKLQLSAIQIKKLEDTEVFKNAFEITSPMIEPIVAVCQSKEEQQRWVDMIQRQSSLLPQHSSVPSQIVKEKTNSLQHQVATSPHHRVTSPVSLSNISVSVVGYSPYQYLSQFFAHFIACGSISRSLLKLILYPEYSQPRNPYYAPARLRVQRTESKVGPRQAVFQSRFETKVLMSVAELEERSGTCGKHRSDTPAHFSQLQRPASNTRRLQWVVHGHKHVSQMDVSLEASFEQDEQNDLLFFAGNGVMTAQDSQDSQAEIWMRFCSRCGQGEVPMSSRTKLCERCLSEGSPAKCHSLQQFTTEAFGSVPSMAASCYSLPALRETSVLSTGCLDLTTSFDESQQAIDDLVPTLALDGRQMRRARWLRTLRPSIERSPSAQQVNDGQSCGAFKVLTNCEDFGFFNSRQNTVVRARKLERGQALCRDSADDPPMFVSSLVSKVEDVKKDSNLLDSRLSQHSSSDSGLAVSPTSFTEMLNFDAHPPRIVHEQGVYRSALYAHWWLKTKLRVADPVEGKEACAPVMAPAARAVSVGSTPQGKTQPSPPPHRTDPAGLKGWSLSCLRPKPPLRAGLGLGSQSIDQQRNSRKREERSYEEDAQILSVIEAYCLSSKTRHTLNSSLIDSPQVLIAEEEKIIVEEHSGGYTNIQEKSLVDTVYALRDQVKGLSAQMASVIRRLDTEEGHRIALQQALNALVAANSSKTASRLHTVSLYERRTCIANLSRLISKLLAMMNLEDETRADDIAELKLKAKNEFKAKNEYEAENEYKAERDIDSHRVVPEDVRAKLDMKFAVHRLFTLPMGMIKNYFKFSKELVSSGIYIADDYKHICCQFCEFKVDVTDVDNIKENPHNKCAGSSQKNDMPLQSESTMQFQMQYEAFRLCSLLKYPDWKVSPYELAKTGLFKSGMDSEDKCTCYYCQIEICEWTNTDTAVGEHTRFAKELNRPCRLLSGAADRERDNIPIGREIELSPKVQHDGIGSKHTGAEAFKPEDEQLSKEEMMQRLREFLMLLELVDVLNEMEENAHKPKTPLQAIFIELRKKNFIFCCISRRTHSIIMGDRYTGIVPLTVRQKLCLSIGIHRLLSFPKDLLKHDRLDLVNKLAAAGLYFSENFKTIHCCYCSLVIHLRNPELPLPDRRMHRRCRGRRNGNSNQLSESTTAAPMHYEMHRLYSLLKHTKAWKVPPYELAKTGLYKTGRDNEDKSTCFFCEVELSEWDRFDSPQEEHRKFVEDHDKQCKLLDGTADNNVPIGEERDLTPNVSHDGTPKYHEGATPFRNEGGPNDDDQEMANDDNQGEPDNEDQERAGDNETPEEEHGDNDVTEGQDELMDLLLNWAAS</sequence>
<dbReference type="SUPFAM" id="SSF48065">
    <property type="entry name" value="DBL homology domain (DH-domain)"/>
    <property type="match status" value="1"/>
</dbReference>
<dbReference type="GO" id="GO:0030027">
    <property type="term" value="C:lamellipodium"/>
    <property type="evidence" value="ECO:0007669"/>
    <property type="project" value="UniProtKB-SubCell"/>
</dbReference>
<evidence type="ECO:0000256" key="4">
    <source>
        <dbReference type="ARBA" id="ARBA00022658"/>
    </source>
</evidence>
<dbReference type="InterPro" id="IPR001370">
    <property type="entry name" value="BIR_rpt"/>
</dbReference>
<dbReference type="Gene3D" id="2.30.29.30">
    <property type="entry name" value="Pleckstrin-homology domain (PH domain)/Phosphotyrosine-binding domain (PTB)"/>
    <property type="match status" value="1"/>
</dbReference>
<dbReference type="PRINTS" id="PR00452">
    <property type="entry name" value="SH3DOMAIN"/>
</dbReference>
<feature type="compositionally biased region" description="Acidic residues" evidence="7">
    <location>
        <begin position="2011"/>
        <end position="2031"/>
    </location>
</feature>
<feature type="domain" description="PH" evidence="9">
    <location>
        <begin position="691"/>
        <end position="792"/>
    </location>
</feature>
<feature type="region of interest" description="Disordered" evidence="7">
    <location>
        <begin position="48"/>
        <end position="89"/>
    </location>
</feature>
<keyword evidence="3 6" id="KW-0728">SH3 domain</keyword>
<feature type="region of interest" description="Disordered" evidence="7">
    <location>
        <begin position="1264"/>
        <end position="1291"/>
    </location>
</feature>
<dbReference type="EMBL" id="CADEPI010000003">
    <property type="protein sequence ID" value="CAB3360198.1"/>
    <property type="molecule type" value="Genomic_DNA"/>
</dbReference>
<feature type="domain" description="DH" evidence="10">
    <location>
        <begin position="490"/>
        <end position="669"/>
    </location>
</feature>
<dbReference type="Gene3D" id="1.10.1170.10">
    <property type="entry name" value="Inhibitor Of Apoptosis Protein (2mihbC-IAP-1), Chain A"/>
    <property type="match status" value="2"/>
</dbReference>
<dbReference type="GO" id="GO:0006974">
    <property type="term" value="P:DNA damage response"/>
    <property type="evidence" value="ECO:0007669"/>
    <property type="project" value="InterPro"/>
</dbReference>
<dbReference type="Gene3D" id="2.30.30.40">
    <property type="entry name" value="SH3 Domains"/>
    <property type="match status" value="1"/>
</dbReference>
<dbReference type="GO" id="GO:0042393">
    <property type="term" value="F:histone binding"/>
    <property type="evidence" value="ECO:0007669"/>
    <property type="project" value="InterPro"/>
</dbReference>
<dbReference type="SMART" id="SM00233">
    <property type="entry name" value="PH"/>
    <property type="match status" value="1"/>
</dbReference>
<dbReference type="SUPFAM" id="SSF57924">
    <property type="entry name" value="Inhibitor of apoptosis (IAP) repeat"/>
    <property type="match status" value="3"/>
</dbReference>
<feature type="region of interest" description="Disordered" evidence="7">
    <location>
        <begin position="1303"/>
        <end position="1328"/>
    </location>
</feature>
<dbReference type="Pfam" id="PF16523">
    <property type="entry name" value="betaPIX_CC"/>
    <property type="match status" value="1"/>
</dbReference>
<dbReference type="SMART" id="SM00325">
    <property type="entry name" value="RhoGEF"/>
    <property type="match status" value="1"/>
</dbReference>
<dbReference type="InterPro" id="IPR036028">
    <property type="entry name" value="SH3-like_dom_sf"/>
</dbReference>
<dbReference type="CDD" id="cd11877">
    <property type="entry name" value="SH3_PIX"/>
    <property type="match status" value="1"/>
</dbReference>
<evidence type="ECO:0000259" key="9">
    <source>
        <dbReference type="PROSITE" id="PS50003"/>
    </source>
</evidence>
<dbReference type="Pfam" id="PF00169">
    <property type="entry name" value="PH"/>
    <property type="match status" value="1"/>
</dbReference>
<gene>
    <name evidence="11" type="ORF">CLODIP_2_CD08898</name>
</gene>
<dbReference type="InterPro" id="IPR011993">
    <property type="entry name" value="PH-like_dom_sf"/>
</dbReference>
<proteinExistence type="inferred from homology"/>
<feature type="region of interest" description="Disordered" evidence="7">
    <location>
        <begin position="1970"/>
        <end position="2067"/>
    </location>
</feature>
<evidence type="ECO:0000313" key="12">
    <source>
        <dbReference type="Proteomes" id="UP000494165"/>
    </source>
</evidence>
<name>A0A8S1BUG1_9INSE</name>
<reference evidence="11 12" key="1">
    <citation type="submission" date="2020-04" db="EMBL/GenBank/DDBJ databases">
        <authorList>
            <person name="Alioto T."/>
            <person name="Alioto T."/>
            <person name="Gomez Garrido J."/>
        </authorList>
    </citation>
    <scope>NUCLEOTIDE SEQUENCE [LARGE SCALE GENOMIC DNA]</scope>
</reference>
<dbReference type="Pfam" id="PF00653">
    <property type="entry name" value="BIR"/>
    <property type="match status" value="2"/>
</dbReference>
<evidence type="ECO:0000256" key="5">
    <source>
        <dbReference type="ARBA" id="ARBA00023273"/>
    </source>
</evidence>
<dbReference type="GO" id="GO:0005737">
    <property type="term" value="C:cytoplasm"/>
    <property type="evidence" value="ECO:0007669"/>
    <property type="project" value="TreeGrafter"/>
</dbReference>
<dbReference type="InterPro" id="IPR046376">
    <property type="entry name" value="PH_Cool_Pix"/>
</dbReference>
<dbReference type="SUPFAM" id="SSF50729">
    <property type="entry name" value="PH domain-like"/>
    <property type="match status" value="1"/>
</dbReference>
<feature type="compositionally biased region" description="Polar residues" evidence="7">
    <location>
        <begin position="1267"/>
        <end position="1276"/>
    </location>
</feature>
<evidence type="ECO:0000256" key="7">
    <source>
        <dbReference type="SAM" id="MobiDB-lite"/>
    </source>
</evidence>
<feature type="domain" description="SH3" evidence="8">
    <location>
        <begin position="398"/>
        <end position="457"/>
    </location>
</feature>
<organism evidence="11 12">
    <name type="scientific">Cloeon dipterum</name>
    <dbReference type="NCBI Taxonomy" id="197152"/>
    <lineage>
        <taxon>Eukaryota</taxon>
        <taxon>Metazoa</taxon>
        <taxon>Ecdysozoa</taxon>
        <taxon>Arthropoda</taxon>
        <taxon>Hexapoda</taxon>
        <taxon>Insecta</taxon>
        <taxon>Pterygota</taxon>
        <taxon>Palaeoptera</taxon>
        <taxon>Ephemeroptera</taxon>
        <taxon>Pisciforma</taxon>
        <taxon>Baetidae</taxon>
        <taxon>Cloeon</taxon>
    </lineage>
</organism>
<dbReference type="Gene3D" id="1.20.5.390">
    <property type="entry name" value="L1 transposable element, trimerization domain"/>
    <property type="match status" value="1"/>
</dbReference>
<dbReference type="SUPFAM" id="SSF50044">
    <property type="entry name" value="SH3-domain"/>
    <property type="match status" value="1"/>
</dbReference>
<dbReference type="PANTHER" id="PTHR46026">
    <property type="entry name" value="RHO-TYPE GUANINE NUCLEOTIDE EXCHANGE FACTOR, ISOFORM F"/>
    <property type="match status" value="1"/>
</dbReference>
<dbReference type="FunFam" id="2.30.30.40:FF:000072">
    <property type="entry name" value="Unconventional Myosin IB"/>
    <property type="match status" value="1"/>
</dbReference>
<accession>A0A8S1BUG1</accession>
<dbReference type="SMART" id="SM00326">
    <property type="entry name" value="SH3"/>
    <property type="match status" value="1"/>
</dbReference>
<evidence type="ECO:0000259" key="8">
    <source>
        <dbReference type="PROSITE" id="PS50002"/>
    </source>
</evidence>
<dbReference type="InterPro" id="IPR001452">
    <property type="entry name" value="SH3_domain"/>
</dbReference>
<keyword evidence="12" id="KW-1185">Reference proteome</keyword>
<feature type="compositionally biased region" description="Acidic residues" evidence="7">
    <location>
        <begin position="2039"/>
        <end position="2058"/>
    </location>
</feature>
<evidence type="ECO:0000256" key="1">
    <source>
        <dbReference type="ARBA" id="ARBA00004510"/>
    </source>
</evidence>
<comment type="similarity">
    <text evidence="2">Belongs to the HPF1 family.</text>
</comment>
<dbReference type="OrthoDB" id="6019202at2759"/>
<dbReference type="CDD" id="cd00160">
    <property type="entry name" value="RhoGEF"/>
    <property type="match status" value="1"/>
</dbReference>
<evidence type="ECO:0000256" key="3">
    <source>
        <dbReference type="ARBA" id="ARBA00022443"/>
    </source>
</evidence>
<dbReference type="InterPro" id="IPR035899">
    <property type="entry name" value="DBL_dom_sf"/>
</dbReference>
<evidence type="ECO:0000313" key="11">
    <source>
        <dbReference type="EMBL" id="CAB3360198.1"/>
    </source>
</evidence>
<dbReference type="PROSITE" id="PS50143">
    <property type="entry name" value="BIR_REPEAT_2"/>
    <property type="match status" value="2"/>
</dbReference>
<keyword evidence="5" id="KW-0966">Cell projection</keyword>
<dbReference type="PROSITE" id="PS50002">
    <property type="entry name" value="SH3"/>
    <property type="match status" value="1"/>
</dbReference>
<comment type="caution">
    <text evidence="11">The sequence shown here is derived from an EMBL/GenBank/DDBJ whole genome shotgun (WGS) entry which is preliminary data.</text>
</comment>
<evidence type="ECO:0000256" key="2">
    <source>
        <dbReference type="ARBA" id="ARBA00010803"/>
    </source>
</evidence>
<dbReference type="Pfam" id="PF10228">
    <property type="entry name" value="HPF1"/>
    <property type="match status" value="1"/>
</dbReference>
<dbReference type="InterPro" id="IPR001849">
    <property type="entry name" value="PH_domain"/>
</dbReference>
<dbReference type="SMART" id="SM00238">
    <property type="entry name" value="BIR"/>
    <property type="match status" value="2"/>
</dbReference>
<dbReference type="PROSITE" id="PS50010">
    <property type="entry name" value="DH_2"/>
    <property type="match status" value="1"/>
</dbReference>
<dbReference type="GO" id="GO:0016192">
    <property type="term" value="P:vesicle-mediated transport"/>
    <property type="evidence" value="ECO:0007669"/>
    <property type="project" value="UniProtKB-ARBA"/>
</dbReference>
<dbReference type="PANTHER" id="PTHR46026:SF1">
    <property type="entry name" value="RHO-TYPE GUANINE NUCLEOTIDE EXCHANGE FACTOR, ISOFORM F"/>
    <property type="match status" value="1"/>
</dbReference>
<evidence type="ECO:0000256" key="6">
    <source>
        <dbReference type="PROSITE-ProRule" id="PRU00192"/>
    </source>
</evidence>
<dbReference type="Proteomes" id="UP000494165">
    <property type="component" value="Unassembled WGS sequence"/>
</dbReference>
<dbReference type="Pfam" id="PF00621">
    <property type="entry name" value="RhoGEF"/>
    <property type="match status" value="1"/>
</dbReference>
<dbReference type="PROSITE" id="PS50003">
    <property type="entry name" value="PH_DOMAIN"/>
    <property type="match status" value="1"/>
</dbReference>
<comment type="subcellular location">
    <subcellularLocation>
        <location evidence="1">Cell projection</location>
        <location evidence="1">Lamellipodium</location>
    </subcellularLocation>
</comment>
<keyword evidence="4" id="KW-0344">Guanine-nucleotide releasing factor</keyword>
<evidence type="ECO:0000259" key="10">
    <source>
        <dbReference type="PROSITE" id="PS50010"/>
    </source>
</evidence>
<dbReference type="InterPro" id="IPR032409">
    <property type="entry name" value="GEF6/7_CC"/>
</dbReference>
<dbReference type="InterPro" id="IPR019361">
    <property type="entry name" value="HPF1"/>
</dbReference>
<dbReference type="CDD" id="cd01225">
    <property type="entry name" value="PH_Cool_Pix"/>
    <property type="match status" value="1"/>
</dbReference>
<protein>
    <submittedName>
        <fullName evidence="11">Uncharacterized protein</fullName>
    </submittedName>
</protein>